<feature type="transmembrane region" description="Helical" evidence="2">
    <location>
        <begin position="35"/>
        <end position="55"/>
    </location>
</feature>
<dbReference type="EMBL" id="LVLJ01004028">
    <property type="protein sequence ID" value="OAE18580.1"/>
    <property type="molecule type" value="Genomic_DNA"/>
</dbReference>
<evidence type="ECO:0000313" key="4">
    <source>
        <dbReference type="Proteomes" id="UP000077202"/>
    </source>
</evidence>
<feature type="compositionally biased region" description="Gly residues" evidence="1">
    <location>
        <begin position="13"/>
        <end position="27"/>
    </location>
</feature>
<dbReference type="Proteomes" id="UP000077202">
    <property type="component" value="Unassembled WGS sequence"/>
</dbReference>
<proteinExistence type="predicted"/>
<organism evidence="3 4">
    <name type="scientific">Marchantia polymorpha subsp. ruderalis</name>
    <dbReference type="NCBI Taxonomy" id="1480154"/>
    <lineage>
        <taxon>Eukaryota</taxon>
        <taxon>Viridiplantae</taxon>
        <taxon>Streptophyta</taxon>
        <taxon>Embryophyta</taxon>
        <taxon>Marchantiophyta</taxon>
        <taxon>Marchantiopsida</taxon>
        <taxon>Marchantiidae</taxon>
        <taxon>Marchantiales</taxon>
        <taxon>Marchantiaceae</taxon>
        <taxon>Marchantia</taxon>
    </lineage>
</organism>
<evidence type="ECO:0000313" key="3">
    <source>
        <dbReference type="EMBL" id="OAE18580.1"/>
    </source>
</evidence>
<accession>A0A176VCK5</accession>
<sequence length="184" mass="19442">MEARAKQTTKASGGRGAAGAGGRGRGGGRAEEQQCTIIVACLLAMLGLLACPFFFSEKMSLEPCPNRGLRDNGCDPSVLVYAVCRIVGIDNLSTPMLSCLFMSPGSDGYGVSSLGLGFIFASRVLSHLQNCEPFNSHDVAHSCHMHIAMGSNRLMELFFADLDVQEEQEVDPQAPSSLVMGGAP</sequence>
<keyword evidence="2" id="KW-0812">Transmembrane</keyword>
<keyword evidence="2" id="KW-1133">Transmembrane helix</keyword>
<reference evidence="3" key="1">
    <citation type="submission" date="2016-03" db="EMBL/GenBank/DDBJ databases">
        <title>Mechanisms controlling the formation of the plant cell surface in tip-growing cells are functionally conserved among land plants.</title>
        <authorList>
            <person name="Honkanen S."/>
            <person name="Jones V.A."/>
            <person name="Morieri G."/>
            <person name="Champion C."/>
            <person name="Hetherington A.J."/>
            <person name="Kelly S."/>
            <person name="Saint-Marcoux D."/>
            <person name="Proust H."/>
            <person name="Prescott H."/>
            <person name="Dolan L."/>
        </authorList>
    </citation>
    <scope>NUCLEOTIDE SEQUENCE [LARGE SCALE GENOMIC DNA]</scope>
    <source>
        <tissue evidence="3">Whole gametophyte</tissue>
    </source>
</reference>
<keyword evidence="4" id="KW-1185">Reference proteome</keyword>
<comment type="caution">
    <text evidence="3">The sequence shown here is derived from an EMBL/GenBank/DDBJ whole genome shotgun (WGS) entry which is preliminary data.</text>
</comment>
<gene>
    <name evidence="3" type="ORF">AXG93_1923s1360</name>
</gene>
<evidence type="ECO:0000256" key="2">
    <source>
        <dbReference type="SAM" id="Phobius"/>
    </source>
</evidence>
<protein>
    <submittedName>
        <fullName evidence="3">Uncharacterized protein</fullName>
    </submittedName>
</protein>
<feature type="compositionally biased region" description="Polar residues" evidence="1">
    <location>
        <begin position="1"/>
        <end position="11"/>
    </location>
</feature>
<evidence type="ECO:0000256" key="1">
    <source>
        <dbReference type="SAM" id="MobiDB-lite"/>
    </source>
</evidence>
<name>A0A176VCK5_MARPO</name>
<dbReference type="AlphaFoldDB" id="A0A176VCK5"/>
<feature type="region of interest" description="Disordered" evidence="1">
    <location>
        <begin position="1"/>
        <end position="29"/>
    </location>
</feature>
<keyword evidence="2" id="KW-0472">Membrane</keyword>